<reference evidence="1 2" key="1">
    <citation type="submission" date="2020-06" db="EMBL/GenBank/DDBJ databases">
        <authorList>
            <person name="Spencer C.E."/>
            <person name="Frederick G.D."/>
            <person name="Baliraine F.N."/>
            <person name="Favela G."/>
            <person name="Farmer V."/>
            <person name="Galindo A."/>
            <person name="Garlena R.A."/>
            <person name="Russell D.A."/>
            <person name="Pope W.H."/>
            <person name="Jacobs-Sera D."/>
            <person name="Hatfull G.F."/>
        </authorList>
    </citation>
    <scope>NUCLEOTIDE SEQUENCE [LARGE SCALE GENOMIC DNA]</scope>
</reference>
<proteinExistence type="predicted"/>
<dbReference type="InterPro" id="IPR055663">
    <property type="entry name" value="DUF7239"/>
</dbReference>
<protein>
    <submittedName>
        <fullName evidence="1">Uncharacterized protein</fullName>
    </submittedName>
</protein>
<evidence type="ECO:0000313" key="2">
    <source>
        <dbReference type="Proteomes" id="UP000515841"/>
    </source>
</evidence>
<organism evidence="1 2">
    <name type="scientific">Mycobacterium phage Reindeer</name>
    <dbReference type="NCBI Taxonomy" id="2762283"/>
    <lineage>
        <taxon>Viruses</taxon>
        <taxon>Duplodnaviria</taxon>
        <taxon>Heunggongvirae</taxon>
        <taxon>Uroviricota</taxon>
        <taxon>Caudoviricetes</taxon>
        <taxon>Vilmaviridae</taxon>
        <taxon>Mclasvirinae</taxon>
        <taxon>Bongovirus</taxon>
        <taxon>Bongovirus reindeer</taxon>
    </lineage>
</organism>
<keyword evidence="2" id="KW-1185">Reference proteome</keyword>
<dbReference type="Pfam" id="PF23886">
    <property type="entry name" value="DUF7239"/>
    <property type="match status" value="1"/>
</dbReference>
<evidence type="ECO:0000313" key="1">
    <source>
        <dbReference type="EMBL" id="QNJ56852.1"/>
    </source>
</evidence>
<dbReference type="GeneID" id="63210785"/>
<sequence>MSRKDPREGNLPKWAQQLLAEERRRADRAEDRLAEHLQTVEPSPIWYGDWDNRIYIPADLGYQTVYFSTTGEPSKHTFDEIGVAFRQGVLQIQGGAAISIHPKSSNFAEIFLRD</sequence>
<accession>A0A7G8LHY0</accession>
<dbReference type="RefSeq" id="YP_010014103.1">
    <property type="nucleotide sequence ID" value="NC_053516.1"/>
</dbReference>
<dbReference type="EMBL" id="MT658803">
    <property type="protein sequence ID" value="QNJ56852.1"/>
    <property type="molecule type" value="Genomic_DNA"/>
</dbReference>
<gene>
    <name evidence="1" type="primary">42</name>
    <name evidence="1" type="ORF">SEA_REINDEER_42</name>
</gene>
<dbReference type="Proteomes" id="UP000515841">
    <property type="component" value="Segment"/>
</dbReference>
<dbReference type="KEGG" id="vg:63210785"/>
<name>A0A7G8LHY0_9CAUD</name>